<evidence type="ECO:0000256" key="2">
    <source>
        <dbReference type="ARBA" id="ARBA00022448"/>
    </source>
</evidence>
<dbReference type="PROSITE" id="PS51847">
    <property type="entry name" value="SMP"/>
    <property type="match status" value="1"/>
</dbReference>
<reference evidence="7 8" key="1">
    <citation type="submission" date="2024-04" db="EMBL/GenBank/DDBJ databases">
        <title>genome sequences of Mucor flavus KT1a and Helicostylum pulchrum KT1b strains isolation_sourced from the surface of a dry-aged beef.</title>
        <authorList>
            <person name="Toyotome T."/>
            <person name="Hosono M."/>
            <person name="Torimaru M."/>
            <person name="Fukuda K."/>
            <person name="Mikami N."/>
        </authorList>
    </citation>
    <scope>NUCLEOTIDE SEQUENCE [LARGE SCALE GENOMIC DNA]</scope>
    <source>
        <strain evidence="7 8">KT1b</strain>
    </source>
</reference>
<evidence type="ECO:0000313" key="7">
    <source>
        <dbReference type="EMBL" id="GAA5800765.1"/>
    </source>
</evidence>
<dbReference type="EMBL" id="BAABUJ010000016">
    <property type="protein sequence ID" value="GAA5800765.1"/>
    <property type="molecule type" value="Genomic_DNA"/>
</dbReference>
<comment type="subcellular location">
    <subcellularLocation>
        <location evidence="1">Membrane</location>
    </subcellularLocation>
</comment>
<organism evidence="7 8">
    <name type="scientific">Helicostylum pulchrum</name>
    <dbReference type="NCBI Taxonomy" id="562976"/>
    <lineage>
        <taxon>Eukaryota</taxon>
        <taxon>Fungi</taxon>
        <taxon>Fungi incertae sedis</taxon>
        <taxon>Mucoromycota</taxon>
        <taxon>Mucoromycotina</taxon>
        <taxon>Mucoromycetes</taxon>
        <taxon>Mucorales</taxon>
        <taxon>Mucorineae</taxon>
        <taxon>Mucoraceae</taxon>
        <taxon>Helicostylum</taxon>
    </lineage>
</organism>
<keyword evidence="8" id="KW-1185">Reference proteome</keyword>
<evidence type="ECO:0000256" key="5">
    <source>
        <dbReference type="ARBA" id="ARBA00023136"/>
    </source>
</evidence>
<keyword evidence="3" id="KW-0445">Lipid transport</keyword>
<dbReference type="Proteomes" id="UP001476247">
    <property type="component" value="Unassembled WGS sequence"/>
</dbReference>
<name>A0ABP9Y2H2_9FUNG</name>
<proteinExistence type="predicted"/>
<accession>A0ABP9Y2H2</accession>
<sequence>MFENSNGETMEWFNVIIEKVWRSIDPQVFAVVEDILEDTISRVKPKIIVSDVYKIKRKCANSIIKKNQKAVKVCDFDLGVESPRIEK</sequence>
<keyword evidence="5" id="KW-0472">Membrane</keyword>
<feature type="domain" description="SMP-LTD" evidence="6">
    <location>
        <begin position="6"/>
        <end position="87"/>
    </location>
</feature>
<evidence type="ECO:0000256" key="3">
    <source>
        <dbReference type="ARBA" id="ARBA00023055"/>
    </source>
</evidence>
<evidence type="ECO:0000256" key="1">
    <source>
        <dbReference type="ARBA" id="ARBA00004370"/>
    </source>
</evidence>
<evidence type="ECO:0000313" key="8">
    <source>
        <dbReference type="Proteomes" id="UP001476247"/>
    </source>
</evidence>
<dbReference type="Pfam" id="PF25669">
    <property type="entry name" value="SMP_MUG190-like"/>
    <property type="match status" value="1"/>
</dbReference>
<protein>
    <recommendedName>
        <fullName evidence="6">SMP-LTD domain-containing protein</fullName>
    </recommendedName>
</protein>
<keyword evidence="2" id="KW-0813">Transport</keyword>
<comment type="caution">
    <text evidence="7">The sequence shown here is derived from an EMBL/GenBank/DDBJ whole genome shotgun (WGS) entry which is preliminary data.</text>
</comment>
<dbReference type="InterPro" id="IPR031468">
    <property type="entry name" value="SMP_LBD"/>
</dbReference>
<gene>
    <name evidence="7" type="ORF">HPULCUR_006203</name>
</gene>
<evidence type="ECO:0000259" key="6">
    <source>
        <dbReference type="PROSITE" id="PS51847"/>
    </source>
</evidence>
<keyword evidence="4" id="KW-0446">Lipid-binding</keyword>
<evidence type="ECO:0000256" key="4">
    <source>
        <dbReference type="ARBA" id="ARBA00023121"/>
    </source>
</evidence>